<evidence type="ECO:0000259" key="3">
    <source>
        <dbReference type="PROSITE" id="PS51724"/>
    </source>
</evidence>
<feature type="compositionally biased region" description="Basic and acidic residues" evidence="1">
    <location>
        <begin position="220"/>
        <end position="234"/>
    </location>
</feature>
<reference evidence="4 5" key="2">
    <citation type="journal article" date="2012" name="Int. J. Syst. Evol. Microbiol.">
        <title>Magnetococcus marinus gen. nov., sp. nov., a marine, magnetotactic bacterium that represents a novel lineage (Magnetococcaceae fam. nov.; Magnetococcales ord. nov.) at the base of the Alphaproteobacteria.</title>
        <authorList>
            <person name="Bazylinski D.A."/>
            <person name="Williams T.J."/>
            <person name="Lefevre C.T."/>
            <person name="Berg R.J."/>
            <person name="Zhang C.L."/>
            <person name="Bowser S.S."/>
            <person name="Dean A.J."/>
            <person name="Beveridge T.J."/>
        </authorList>
    </citation>
    <scope>NUCLEOTIDE SEQUENCE [LARGE SCALE GENOMIC DNA]</scope>
    <source>
        <strain evidence="5">ATCC BAA-1437 / JCM 17883 / MC-1</strain>
    </source>
</reference>
<keyword evidence="2" id="KW-0812">Transmembrane</keyword>
<dbReference type="Proteomes" id="UP000002586">
    <property type="component" value="Chromosome"/>
</dbReference>
<feature type="domain" description="SPOR" evidence="3">
    <location>
        <begin position="291"/>
        <end position="369"/>
    </location>
</feature>
<dbReference type="KEGG" id="mgm:Mmc1_0705"/>
<evidence type="ECO:0000313" key="5">
    <source>
        <dbReference type="Proteomes" id="UP000002586"/>
    </source>
</evidence>
<feature type="region of interest" description="Disordered" evidence="1">
    <location>
        <begin position="130"/>
        <end position="151"/>
    </location>
</feature>
<dbReference type="InterPro" id="IPR007730">
    <property type="entry name" value="SPOR-like_dom"/>
</dbReference>
<protein>
    <submittedName>
        <fullName evidence="4">Sporulation domain protein</fullName>
    </submittedName>
</protein>
<organism evidence="4 5">
    <name type="scientific">Magnetococcus marinus (strain ATCC BAA-1437 / JCM 17883 / MC-1)</name>
    <dbReference type="NCBI Taxonomy" id="156889"/>
    <lineage>
        <taxon>Bacteria</taxon>
        <taxon>Pseudomonadati</taxon>
        <taxon>Pseudomonadota</taxon>
        <taxon>Magnetococcia</taxon>
        <taxon>Magnetococcales</taxon>
        <taxon>Magnetococcaceae</taxon>
        <taxon>Magnetococcus</taxon>
    </lineage>
</organism>
<dbReference type="HOGENOM" id="CLU_743539_0_0_5"/>
<feature type="transmembrane region" description="Helical" evidence="2">
    <location>
        <begin position="21"/>
        <end position="40"/>
    </location>
</feature>
<accession>A0L5I3</accession>
<dbReference type="Gene3D" id="3.30.70.1070">
    <property type="entry name" value="Sporulation related repeat"/>
    <property type="match status" value="1"/>
</dbReference>
<feature type="compositionally biased region" description="Low complexity" evidence="1">
    <location>
        <begin position="130"/>
        <end position="139"/>
    </location>
</feature>
<dbReference type="InterPro" id="IPR036680">
    <property type="entry name" value="SPOR-like_sf"/>
</dbReference>
<name>A0L5I3_MAGMM</name>
<dbReference type="GO" id="GO:0042834">
    <property type="term" value="F:peptidoglycan binding"/>
    <property type="evidence" value="ECO:0007669"/>
    <property type="project" value="InterPro"/>
</dbReference>
<dbReference type="OrthoDB" id="9779128at2"/>
<dbReference type="AlphaFoldDB" id="A0L5I3"/>
<evidence type="ECO:0000313" key="4">
    <source>
        <dbReference type="EMBL" id="ABK43226.1"/>
    </source>
</evidence>
<reference evidence="5" key="1">
    <citation type="journal article" date="2009" name="Appl. Environ. Microbiol.">
        <title>Complete genome sequence of the chemolithoautotrophic marine magnetotactic coccus strain MC-1.</title>
        <authorList>
            <person name="Schubbe S."/>
            <person name="Williams T.J."/>
            <person name="Xie G."/>
            <person name="Kiss H.E."/>
            <person name="Brettin T.S."/>
            <person name="Martinez D."/>
            <person name="Ross C.A."/>
            <person name="Schuler D."/>
            <person name="Cox B.L."/>
            <person name="Nealson K.H."/>
            <person name="Bazylinski D.A."/>
        </authorList>
    </citation>
    <scope>NUCLEOTIDE SEQUENCE [LARGE SCALE GENOMIC DNA]</scope>
    <source>
        <strain evidence="5">ATCC BAA-1437 / JCM 17883 / MC-1</strain>
    </source>
</reference>
<evidence type="ECO:0000256" key="2">
    <source>
        <dbReference type="SAM" id="Phobius"/>
    </source>
</evidence>
<sequence precursor="true">MNPRYPTSRRYRRHAETSQPKPARLLLLGVCVVVAGWLIWPKAENPGQPGEQAQQPVAQARVVEVNKPIIVDKPVVEEAPVQEVRQIQAPAALQVEKVAVVLPVMAAKSAPAPSPLPTPVPVKHDEIAASAKKPAANSAGDAHATAAQQVAQLDPADRDVEFQFYKGLVEHRVVLPGDQGQKGMRTAVSERPLEQAHAPDFSAIQSAVLKTVSSARPADGADEKAKFAPRDEAQNHTAEAWSPAKSMLYARNLQALSMGNRQGPVASVQSYLKRQDDAAQRQRYTPPPTGRVAEGMFVVQVAAFSRYEPAQKLLGRLMRQGEPARILPGTVNGAPVFRVRVGPFQNRTDADNTAHRWQVKGLSAMVTRHAPG</sequence>
<dbReference type="EMBL" id="CP000471">
    <property type="protein sequence ID" value="ABK43226.1"/>
    <property type="molecule type" value="Genomic_DNA"/>
</dbReference>
<dbReference type="Pfam" id="PF05036">
    <property type="entry name" value="SPOR"/>
    <property type="match status" value="1"/>
</dbReference>
<proteinExistence type="predicted"/>
<dbReference type="RefSeq" id="WP_011712386.1">
    <property type="nucleotide sequence ID" value="NC_008576.1"/>
</dbReference>
<keyword evidence="2" id="KW-0472">Membrane</keyword>
<dbReference type="STRING" id="156889.Mmc1_0705"/>
<feature type="region of interest" description="Disordered" evidence="1">
    <location>
        <begin position="220"/>
        <end position="239"/>
    </location>
</feature>
<keyword evidence="5" id="KW-1185">Reference proteome</keyword>
<dbReference type="PROSITE" id="PS51724">
    <property type="entry name" value="SPOR"/>
    <property type="match status" value="1"/>
</dbReference>
<evidence type="ECO:0000256" key="1">
    <source>
        <dbReference type="SAM" id="MobiDB-lite"/>
    </source>
</evidence>
<dbReference type="eggNOG" id="COG3087">
    <property type="taxonomic scope" value="Bacteria"/>
</dbReference>
<dbReference type="SUPFAM" id="SSF110997">
    <property type="entry name" value="Sporulation related repeat"/>
    <property type="match status" value="1"/>
</dbReference>
<feature type="region of interest" description="Disordered" evidence="1">
    <location>
        <begin position="267"/>
        <end position="289"/>
    </location>
</feature>
<gene>
    <name evidence="4" type="ordered locus">Mmc1_0705</name>
</gene>
<keyword evidence="2" id="KW-1133">Transmembrane helix</keyword>